<dbReference type="AlphaFoldDB" id="A0A8T0P5S6"/>
<organism evidence="1 2">
    <name type="scientific">Panicum virgatum</name>
    <name type="common">Blackwell switchgrass</name>
    <dbReference type="NCBI Taxonomy" id="38727"/>
    <lineage>
        <taxon>Eukaryota</taxon>
        <taxon>Viridiplantae</taxon>
        <taxon>Streptophyta</taxon>
        <taxon>Embryophyta</taxon>
        <taxon>Tracheophyta</taxon>
        <taxon>Spermatophyta</taxon>
        <taxon>Magnoliopsida</taxon>
        <taxon>Liliopsida</taxon>
        <taxon>Poales</taxon>
        <taxon>Poaceae</taxon>
        <taxon>PACMAD clade</taxon>
        <taxon>Panicoideae</taxon>
        <taxon>Panicodae</taxon>
        <taxon>Paniceae</taxon>
        <taxon>Panicinae</taxon>
        <taxon>Panicum</taxon>
        <taxon>Panicum sect. Hiantes</taxon>
    </lineage>
</organism>
<evidence type="ECO:0000313" key="1">
    <source>
        <dbReference type="EMBL" id="KAG2555542.1"/>
    </source>
</evidence>
<dbReference type="Proteomes" id="UP000823388">
    <property type="component" value="Chromosome 8N"/>
</dbReference>
<dbReference type="EMBL" id="CM029052">
    <property type="protein sequence ID" value="KAG2555542.1"/>
    <property type="molecule type" value="Genomic_DNA"/>
</dbReference>
<accession>A0A8T0P5S6</accession>
<protein>
    <submittedName>
        <fullName evidence="1">Uncharacterized protein</fullName>
    </submittedName>
</protein>
<gene>
    <name evidence="1" type="ORF">PVAP13_8NG356101</name>
</gene>
<reference evidence="1" key="1">
    <citation type="submission" date="2020-05" db="EMBL/GenBank/DDBJ databases">
        <title>WGS assembly of Panicum virgatum.</title>
        <authorList>
            <person name="Lovell J.T."/>
            <person name="Jenkins J."/>
            <person name="Shu S."/>
            <person name="Juenger T.E."/>
            <person name="Schmutz J."/>
        </authorList>
    </citation>
    <scope>NUCLEOTIDE SEQUENCE</scope>
    <source>
        <strain evidence="1">AP13</strain>
    </source>
</reference>
<sequence length="80" mass="8903">MSARMSYPSAVFPCCNSGQSWDKELPQPTRDHRMNRLLGFLAVAIEGLELLSNTLFSKPNIMPERSCFAIANANRGDCLI</sequence>
<keyword evidence="2" id="KW-1185">Reference proteome</keyword>
<name>A0A8T0P5S6_PANVG</name>
<proteinExistence type="predicted"/>
<comment type="caution">
    <text evidence="1">The sequence shown here is derived from an EMBL/GenBank/DDBJ whole genome shotgun (WGS) entry which is preliminary data.</text>
</comment>
<evidence type="ECO:0000313" key="2">
    <source>
        <dbReference type="Proteomes" id="UP000823388"/>
    </source>
</evidence>